<evidence type="ECO:0000256" key="7">
    <source>
        <dbReference type="HAMAP-Rule" id="MF_02090"/>
    </source>
</evidence>
<dbReference type="CDD" id="cd00553">
    <property type="entry name" value="NAD_synthase"/>
    <property type="match status" value="1"/>
</dbReference>
<dbReference type="GO" id="GO:0005524">
    <property type="term" value="F:ATP binding"/>
    <property type="evidence" value="ECO:0007669"/>
    <property type="project" value="UniProtKB-UniRule"/>
</dbReference>
<feature type="binding site" evidence="7">
    <location>
        <position position="420"/>
    </location>
    <ligand>
        <name>ATP</name>
        <dbReference type="ChEBI" id="CHEBI:30616"/>
    </ligand>
</feature>
<dbReference type="Pfam" id="PF00795">
    <property type="entry name" value="CN_hydrolase"/>
    <property type="match status" value="1"/>
</dbReference>
<gene>
    <name evidence="7" type="primary">nadE</name>
    <name evidence="11" type="ORF">ENO47_01085</name>
</gene>
<comment type="pathway">
    <text evidence="1 7 8">Cofactor biosynthesis; NAD(+) biosynthesis; NAD(+) from deamido-NAD(+) (L-Gln route): step 1/1.</text>
</comment>
<feature type="binding site" evidence="7">
    <location>
        <position position="396"/>
    </location>
    <ligand>
        <name>deamido-NAD(+)</name>
        <dbReference type="ChEBI" id="CHEBI:58437"/>
        <note>ligand shared between two neighboring subunits</note>
    </ligand>
</feature>
<name>A0A7C2VGF1_9AQUI</name>
<sequence length="562" mass="64497">MPEFLSLSMAQINPKVGDIEGNLKRIKDFWEKADSQSHMVIFPELSLCGYPPEDLLLRLDFIQKCHKALEELLDFSTKRESLAVIGMPYYDGDLYNALVLLGGGKVLGIYKKTFLPNYSVFDEKRYFRAGGEPFILEVEGLRLGFSICEDIWHPDGWERFYALSGCQVLININASPYYKGKHEFKENFLKARAEDNIAYVVYVNMVGGQDELVFDGRSMVIDPEGRILARAKAFEEDLLTVSLDINMVRRKRLFDLRLRERKVEEKNRLEIYYLPKREKMPPRVEEGPKEEEELYKAITLAIRDYVEKNGFERVALGLSGGIDSSLVACLAVDSLGRERVVGVFMPSEFTSKESREDVYSLVESLGIELLEYPIESLYKAYLQAFDSKDLTVAEENLQARIRANILFYLSNRYGWLVLSTSNKSEIAVGYGTIYGDMAGGFAPIKDLYKTMVYRLAQYRNSIRPDIPQRVLTKPPSAELRPNQTDQDTLPSYEVLDRILMLYIEEGLDLKAIVCQGFEEEMVRRVLTMLKRAEYKRKQAPVGPKLTKRAFGKDWRVPITNGF</sequence>
<feature type="binding site" evidence="7">
    <location>
        <position position="181"/>
    </location>
    <ligand>
        <name>L-glutamine</name>
        <dbReference type="ChEBI" id="CHEBI:58359"/>
    </ligand>
</feature>
<dbReference type="Pfam" id="PF02540">
    <property type="entry name" value="NAD_synthase"/>
    <property type="match status" value="1"/>
</dbReference>
<dbReference type="FunFam" id="3.40.50.620:FF:000106">
    <property type="entry name" value="Glutamine-dependent NAD(+) synthetase"/>
    <property type="match status" value="1"/>
</dbReference>
<organism evidence="11">
    <name type="scientific">Hydrogenobacter sp</name>
    <dbReference type="NCBI Taxonomy" id="2152829"/>
    <lineage>
        <taxon>Bacteria</taxon>
        <taxon>Pseudomonadati</taxon>
        <taxon>Aquificota</taxon>
        <taxon>Aquificia</taxon>
        <taxon>Aquificales</taxon>
        <taxon>Aquificaceae</taxon>
        <taxon>Hydrogenobacter</taxon>
    </lineage>
</organism>
<evidence type="ECO:0000313" key="11">
    <source>
        <dbReference type="EMBL" id="HEW45256.1"/>
    </source>
</evidence>
<evidence type="ECO:0000256" key="1">
    <source>
        <dbReference type="ARBA" id="ARBA00005188"/>
    </source>
</evidence>
<dbReference type="SUPFAM" id="SSF56317">
    <property type="entry name" value="Carbon-nitrogen hydrolase"/>
    <property type="match status" value="1"/>
</dbReference>
<dbReference type="NCBIfam" id="TIGR00552">
    <property type="entry name" value="nadE"/>
    <property type="match status" value="1"/>
</dbReference>
<feature type="domain" description="CN hydrolase" evidence="10">
    <location>
        <begin position="5"/>
        <end position="245"/>
    </location>
</feature>
<comment type="function">
    <text evidence="7">Catalyzes the ATP-dependent amidation of deamido-NAD to form NAD. Uses L-glutamine as a nitrogen source.</text>
</comment>
<feature type="binding site" evidence="7">
    <location>
        <position position="535"/>
    </location>
    <ligand>
        <name>deamido-NAD(+)</name>
        <dbReference type="ChEBI" id="CHEBI:58437"/>
        <note>ligand shared between two neighboring subunits</note>
    </ligand>
</feature>
<dbReference type="GO" id="GO:0004359">
    <property type="term" value="F:glutaminase activity"/>
    <property type="evidence" value="ECO:0007669"/>
    <property type="project" value="InterPro"/>
</dbReference>
<evidence type="ECO:0000256" key="2">
    <source>
        <dbReference type="ARBA" id="ARBA00007145"/>
    </source>
</evidence>
<protein>
    <recommendedName>
        <fullName evidence="7 8">Glutamine-dependent NAD(+) synthetase</fullName>
        <ecNumber evidence="7 8">6.3.5.1</ecNumber>
    </recommendedName>
    <alternativeName>
        <fullName evidence="7 8">NAD(+) synthase [glutamine-hydrolyzing]</fullName>
    </alternativeName>
</protein>
<dbReference type="PROSITE" id="PS50263">
    <property type="entry name" value="CN_HYDROLASE"/>
    <property type="match status" value="1"/>
</dbReference>
<evidence type="ECO:0000256" key="9">
    <source>
        <dbReference type="RuleBase" id="RU003811"/>
    </source>
</evidence>
<feature type="binding site" evidence="7">
    <location>
        <position position="118"/>
    </location>
    <ligand>
        <name>L-glutamine</name>
        <dbReference type="ChEBI" id="CHEBI:58359"/>
    </ligand>
</feature>
<dbReference type="GO" id="GO:0003952">
    <property type="term" value="F:NAD+ synthase (glutamine-hydrolyzing) activity"/>
    <property type="evidence" value="ECO:0007669"/>
    <property type="project" value="UniProtKB-UniRule"/>
</dbReference>
<feature type="binding site" evidence="7">
    <location>
        <position position="425"/>
    </location>
    <ligand>
        <name>deamido-NAD(+)</name>
        <dbReference type="ChEBI" id="CHEBI:58437"/>
        <note>ligand shared between two neighboring subunits</note>
    </ligand>
</feature>
<proteinExistence type="inferred from homology"/>
<dbReference type="InterPro" id="IPR036526">
    <property type="entry name" value="C-N_Hydrolase_sf"/>
</dbReference>
<dbReference type="HAMAP" id="MF_02090">
    <property type="entry name" value="NadE_glutamine_dep"/>
    <property type="match status" value="1"/>
</dbReference>
<evidence type="ECO:0000256" key="4">
    <source>
        <dbReference type="ARBA" id="ARBA00022741"/>
    </source>
</evidence>
<dbReference type="EC" id="6.3.5.1" evidence="7 8"/>
<dbReference type="UniPathway" id="UPA00253">
    <property type="reaction ID" value="UER00334"/>
</dbReference>
<dbReference type="EMBL" id="DSFP01000020">
    <property type="protein sequence ID" value="HEW45256.1"/>
    <property type="molecule type" value="Genomic_DNA"/>
</dbReference>
<dbReference type="SUPFAM" id="SSF52402">
    <property type="entry name" value="Adenine nucleotide alpha hydrolases-like"/>
    <property type="match status" value="1"/>
</dbReference>
<evidence type="ECO:0000256" key="6">
    <source>
        <dbReference type="ARBA" id="ARBA00023027"/>
    </source>
</evidence>
<evidence type="ECO:0000256" key="5">
    <source>
        <dbReference type="ARBA" id="ARBA00022840"/>
    </source>
</evidence>
<dbReference type="Gene3D" id="3.60.110.10">
    <property type="entry name" value="Carbon-nitrogen hydrolase"/>
    <property type="match status" value="1"/>
</dbReference>
<dbReference type="GO" id="GO:0009435">
    <property type="term" value="P:NAD+ biosynthetic process"/>
    <property type="evidence" value="ECO:0007669"/>
    <property type="project" value="UniProtKB-UniRule"/>
</dbReference>
<dbReference type="AlphaFoldDB" id="A0A7C2VGF1"/>
<keyword evidence="5 7" id="KW-0067">ATP-binding</keyword>
<keyword evidence="3 7" id="KW-0436">Ligase</keyword>
<feature type="binding site" evidence="7">
    <location>
        <begin position="317"/>
        <end position="324"/>
    </location>
    <ligand>
        <name>ATP</name>
        <dbReference type="ChEBI" id="CHEBI:30616"/>
    </ligand>
</feature>
<feature type="binding site" evidence="7">
    <location>
        <position position="175"/>
    </location>
    <ligand>
        <name>L-glutamine</name>
        <dbReference type="ChEBI" id="CHEBI:58359"/>
    </ligand>
</feature>
<comment type="caution">
    <text evidence="11">The sequence shown here is derived from an EMBL/GenBank/DDBJ whole genome shotgun (WGS) entry which is preliminary data.</text>
</comment>
<evidence type="ECO:0000259" key="10">
    <source>
        <dbReference type="PROSITE" id="PS50263"/>
    </source>
</evidence>
<accession>A0A7C2VGF1</accession>
<comment type="similarity">
    <text evidence="9">Belongs to the NAD synthetase family.</text>
</comment>
<dbReference type="GO" id="GO:0008795">
    <property type="term" value="F:NAD+ synthase activity"/>
    <property type="evidence" value="ECO:0007669"/>
    <property type="project" value="UniProtKB-UniRule"/>
</dbReference>
<comment type="caution">
    <text evidence="7">Lacks conserved residue(s) required for the propagation of feature annotation.</text>
</comment>
<dbReference type="Gene3D" id="3.40.50.620">
    <property type="entry name" value="HUPs"/>
    <property type="match status" value="1"/>
</dbReference>
<feature type="active site" description="Nucleophile; for glutaminase activity" evidence="7">
    <location>
        <position position="148"/>
    </location>
</feature>
<keyword evidence="6 7" id="KW-0520">NAD</keyword>
<dbReference type="InterPro" id="IPR003010">
    <property type="entry name" value="C-N_Hydrolase"/>
</dbReference>
<feature type="active site" description="For glutaminase activity" evidence="7">
    <location>
        <position position="112"/>
    </location>
</feature>
<reference evidence="11" key="1">
    <citation type="journal article" date="2020" name="mSystems">
        <title>Genome- and Community-Level Interaction Insights into Carbon Utilization and Element Cycling Functions of Hydrothermarchaeota in Hydrothermal Sediment.</title>
        <authorList>
            <person name="Zhou Z."/>
            <person name="Liu Y."/>
            <person name="Xu W."/>
            <person name="Pan J."/>
            <person name="Luo Z.H."/>
            <person name="Li M."/>
        </authorList>
    </citation>
    <scope>NUCLEOTIDE SEQUENCE [LARGE SCALE GENOMIC DNA]</scope>
    <source>
        <strain evidence="11">SpSt-132</strain>
    </source>
</reference>
<dbReference type="InterPro" id="IPR003694">
    <property type="entry name" value="NAD_synthase"/>
</dbReference>
<feature type="active site" description="Proton acceptor; for glutaminase activity" evidence="7">
    <location>
        <position position="44"/>
    </location>
</feature>
<dbReference type="PANTHER" id="PTHR23090">
    <property type="entry name" value="NH 3 /GLUTAMINE-DEPENDENT NAD + SYNTHETASE"/>
    <property type="match status" value="1"/>
</dbReference>
<dbReference type="InterPro" id="IPR014729">
    <property type="entry name" value="Rossmann-like_a/b/a_fold"/>
</dbReference>
<evidence type="ECO:0000256" key="8">
    <source>
        <dbReference type="PIRNR" id="PIRNR006630"/>
    </source>
</evidence>
<evidence type="ECO:0000256" key="3">
    <source>
        <dbReference type="ARBA" id="ARBA00022598"/>
    </source>
</evidence>
<keyword evidence="4 7" id="KW-0547">Nucleotide-binding</keyword>
<dbReference type="InterPro" id="IPR014445">
    <property type="entry name" value="Gln-dep_NAD_synthase"/>
</dbReference>
<dbReference type="InterPro" id="IPR022310">
    <property type="entry name" value="NAD/GMP_synthase"/>
</dbReference>
<dbReference type="PIRSF" id="PIRSF006630">
    <property type="entry name" value="NADS_GAT"/>
    <property type="match status" value="1"/>
</dbReference>
<dbReference type="GO" id="GO:0005737">
    <property type="term" value="C:cytoplasm"/>
    <property type="evidence" value="ECO:0007669"/>
    <property type="project" value="InterPro"/>
</dbReference>
<dbReference type="PANTHER" id="PTHR23090:SF9">
    <property type="entry name" value="GLUTAMINE-DEPENDENT NAD(+) SYNTHETASE"/>
    <property type="match status" value="1"/>
</dbReference>
<comment type="catalytic activity">
    <reaction evidence="7 8">
        <text>deamido-NAD(+) + L-glutamine + ATP + H2O = L-glutamate + AMP + diphosphate + NAD(+) + H(+)</text>
        <dbReference type="Rhea" id="RHEA:24384"/>
        <dbReference type="ChEBI" id="CHEBI:15377"/>
        <dbReference type="ChEBI" id="CHEBI:15378"/>
        <dbReference type="ChEBI" id="CHEBI:29985"/>
        <dbReference type="ChEBI" id="CHEBI:30616"/>
        <dbReference type="ChEBI" id="CHEBI:33019"/>
        <dbReference type="ChEBI" id="CHEBI:57540"/>
        <dbReference type="ChEBI" id="CHEBI:58359"/>
        <dbReference type="ChEBI" id="CHEBI:58437"/>
        <dbReference type="ChEBI" id="CHEBI:456215"/>
        <dbReference type="EC" id="6.3.5.1"/>
    </reaction>
</comment>
<dbReference type="NCBIfam" id="NF010588">
    <property type="entry name" value="PRK13981.1"/>
    <property type="match status" value="1"/>
</dbReference>
<comment type="similarity">
    <text evidence="2 7 8">In the C-terminal section; belongs to the NAD synthetase family.</text>
</comment>
<dbReference type="CDD" id="cd07570">
    <property type="entry name" value="GAT_Gln-NAD-synth"/>
    <property type="match status" value="1"/>
</dbReference>